<organism evidence="4 5">
    <name type="scientific">Microbacterium panaciterrae</name>
    <dbReference type="NCBI Taxonomy" id="985759"/>
    <lineage>
        <taxon>Bacteria</taxon>
        <taxon>Bacillati</taxon>
        <taxon>Actinomycetota</taxon>
        <taxon>Actinomycetes</taxon>
        <taxon>Micrococcales</taxon>
        <taxon>Microbacteriaceae</taxon>
        <taxon>Microbacterium</taxon>
    </lineage>
</organism>
<dbReference type="Proteomes" id="UP001500731">
    <property type="component" value="Unassembled WGS sequence"/>
</dbReference>
<dbReference type="EMBL" id="BAABGP010000004">
    <property type="protein sequence ID" value="GAA4479810.1"/>
    <property type="molecule type" value="Genomic_DNA"/>
</dbReference>
<dbReference type="InterPro" id="IPR007312">
    <property type="entry name" value="Phosphoesterase"/>
</dbReference>
<keyword evidence="1" id="KW-0378">Hydrolase</keyword>
<evidence type="ECO:0000256" key="1">
    <source>
        <dbReference type="ARBA" id="ARBA00022801"/>
    </source>
</evidence>
<evidence type="ECO:0000313" key="5">
    <source>
        <dbReference type="Proteomes" id="UP001500731"/>
    </source>
</evidence>
<dbReference type="InterPro" id="IPR017850">
    <property type="entry name" value="Alkaline_phosphatase_core_sf"/>
</dbReference>
<protein>
    <submittedName>
        <fullName evidence="4">Alkaline phosphatase family protein</fullName>
    </submittedName>
</protein>
<reference evidence="5" key="1">
    <citation type="journal article" date="2019" name="Int. J. Syst. Evol. Microbiol.">
        <title>The Global Catalogue of Microorganisms (GCM) 10K type strain sequencing project: providing services to taxonomists for standard genome sequencing and annotation.</title>
        <authorList>
            <consortium name="The Broad Institute Genomics Platform"/>
            <consortium name="The Broad Institute Genome Sequencing Center for Infectious Disease"/>
            <person name="Wu L."/>
            <person name="Ma J."/>
        </authorList>
    </citation>
    <scope>NUCLEOTIDE SEQUENCE [LARGE SCALE GENOMIC DNA]</scope>
    <source>
        <strain evidence="5">JCM 17839</strain>
    </source>
</reference>
<dbReference type="RefSeq" id="WP_345184150.1">
    <property type="nucleotide sequence ID" value="NZ_BAABGP010000004.1"/>
</dbReference>
<dbReference type="CDD" id="cd16013">
    <property type="entry name" value="AcpA"/>
    <property type="match status" value="1"/>
</dbReference>
<accession>A0ABP8P431</accession>
<gene>
    <name evidence="4" type="ORF">GCM10023171_05710</name>
</gene>
<dbReference type="PANTHER" id="PTHR31956">
    <property type="entry name" value="NON-SPECIFIC PHOSPHOLIPASE C4-RELATED"/>
    <property type="match status" value="1"/>
</dbReference>
<feature type="signal peptide" evidence="3">
    <location>
        <begin position="1"/>
        <end position="35"/>
    </location>
</feature>
<comment type="caution">
    <text evidence="4">The sequence shown here is derived from an EMBL/GenBank/DDBJ whole genome shotgun (WGS) entry which is preliminary data.</text>
</comment>
<feature type="chain" id="PRO_5046104975" evidence="3">
    <location>
        <begin position="36"/>
        <end position="576"/>
    </location>
</feature>
<evidence type="ECO:0000256" key="2">
    <source>
        <dbReference type="ARBA" id="ARBA00023026"/>
    </source>
</evidence>
<keyword evidence="2" id="KW-0843">Virulence</keyword>
<dbReference type="Gene3D" id="3.40.720.10">
    <property type="entry name" value="Alkaline Phosphatase, subunit A"/>
    <property type="match status" value="1"/>
</dbReference>
<keyword evidence="3" id="KW-0732">Signal</keyword>
<dbReference type="Pfam" id="PF04185">
    <property type="entry name" value="Phosphoesterase"/>
    <property type="match status" value="1"/>
</dbReference>
<evidence type="ECO:0000313" key="4">
    <source>
        <dbReference type="EMBL" id="GAA4479810.1"/>
    </source>
</evidence>
<proteinExistence type="predicted"/>
<name>A0ABP8P431_9MICO</name>
<sequence>MSLSRLGTAGALGALVLAAAAGGAAGALPIGSASAHTAPASDTSTPIKHVVVIFGENVSFDHYFATYPNAANIAGETVQGTGAAAATFTAAANTPADIGTLANAGLLAPNNPNSSQPTRLTPGQAVTCDQDHEYLAEQKAYNGGAMDKFVENTSTDTCGAAGDPRYATPGMTMDYYDGNTVTGLWNYAQHYALSDSSFSDTFGPSSPGAINLVSGQTHGVISVDPFTGKQTATPDAYTVKSPNAQGVGTMTEDPDPAFDDCSDNSHAKTYALAAMQGRNIGDLLTAKNVSWGWFQGGFTPQSTKTINGVDYAQCTTTHTNIAGISSTDYNPHHEPFQYFASTANPHHLAPASDAEIGHAGQANHQYDITAFDRVVNSDNMPAVSYLKAPNYQDGHASYSDPIDEQAFVVNQINAIQKSKNWDSTAIVLAYDDSDGWYDHVAATVTNASNDPQNDAAWCLDAAAAGTPILGGYADRCGPGPRQPLLVVSPFAKKNFVDHTVTQQSSISRFIEDNWGLGRLGDGSLDAVAGSLGGMFDFSHVRKDANLTLDPANGTVVQPAYCAGNNGNHNGQGGGCR</sequence>
<keyword evidence="5" id="KW-1185">Reference proteome</keyword>
<evidence type="ECO:0000256" key="3">
    <source>
        <dbReference type="SAM" id="SignalP"/>
    </source>
</evidence>
<dbReference type="PANTHER" id="PTHR31956:SF1">
    <property type="entry name" value="NON-SPECIFIC PHOSPHOLIPASE C1"/>
    <property type="match status" value="1"/>
</dbReference>